<gene>
    <name evidence="2" type="ORF">C8J55DRAFT_559967</name>
</gene>
<feature type="compositionally biased region" description="Low complexity" evidence="1">
    <location>
        <begin position="23"/>
        <end position="50"/>
    </location>
</feature>
<dbReference type="Proteomes" id="UP001150238">
    <property type="component" value="Unassembled WGS sequence"/>
</dbReference>
<protein>
    <submittedName>
        <fullName evidence="2">Uncharacterized protein</fullName>
    </submittedName>
</protein>
<evidence type="ECO:0000313" key="3">
    <source>
        <dbReference type="Proteomes" id="UP001150238"/>
    </source>
</evidence>
<comment type="caution">
    <text evidence="2">The sequence shown here is derived from an EMBL/GenBank/DDBJ whole genome shotgun (WGS) entry which is preliminary data.</text>
</comment>
<proteinExistence type="predicted"/>
<feature type="compositionally biased region" description="Acidic residues" evidence="1">
    <location>
        <begin position="385"/>
        <end position="398"/>
    </location>
</feature>
<dbReference type="AlphaFoldDB" id="A0A9W9DQY8"/>
<feature type="compositionally biased region" description="Basic and acidic residues" evidence="1">
    <location>
        <begin position="427"/>
        <end position="449"/>
    </location>
</feature>
<feature type="region of interest" description="Disordered" evidence="1">
    <location>
        <begin position="1"/>
        <end position="51"/>
    </location>
</feature>
<feature type="region of interest" description="Disordered" evidence="1">
    <location>
        <begin position="333"/>
        <end position="477"/>
    </location>
</feature>
<evidence type="ECO:0000313" key="2">
    <source>
        <dbReference type="EMBL" id="KAJ4481401.1"/>
    </source>
</evidence>
<sequence length="491" mass="54378">MSGPFRRANKVSTKEKLKKSIHSRSSQFSRTSSHTQAPVSPAFSAPASQSIKAERDKAKINRVLNVATEIQQQSSTRPNSMVIKSMLASAQEASDGLKSKKSTKTQEAESIDDDSFQVGAFYILTAGMQLVRSRSRLALDDQYFSIKGGSSSVKLTSRLYNELVQSGLGAQSQRPHDLLFTLKKSMSFEDIISHLWNVFPLLMEYLDDMDPDSSLTANPFYSSIYRRDDQKYVPNLFFVVKEGRKLEHAGNHLLFPNGRDIYDIFCKSKKTAIVTLDEISKATQRLWRAATIYARENGTDPRSALQEVKAQDEAAALDKKGKRKALLYSPSDLSDADMADFNSVEAPRPPYTQKHARNEVSDSESGSGNEEGIAKKKRTSKPSDEYIEISDGNEDEDDQTSHPSSEDSEGHTSQPGTNEEEEEVEELKEAEGDNKGDGDGDNKSDKGNEGDIVDGDEDDKGDINSISSNTVSTSIPLADVNIRSNLWDNWT</sequence>
<name>A0A9W9DQY8_9AGAR</name>
<accession>A0A9W9DQY8</accession>
<reference evidence="2" key="1">
    <citation type="submission" date="2022-08" db="EMBL/GenBank/DDBJ databases">
        <authorList>
            <consortium name="DOE Joint Genome Institute"/>
            <person name="Min B."/>
            <person name="Riley R."/>
            <person name="Sierra-Patev S."/>
            <person name="Naranjo-Ortiz M."/>
            <person name="Looney B."/>
            <person name="Konkel Z."/>
            <person name="Slot J.C."/>
            <person name="Sakamoto Y."/>
            <person name="Steenwyk J.L."/>
            <person name="Rokas A."/>
            <person name="Carro J."/>
            <person name="Camarero S."/>
            <person name="Ferreira P."/>
            <person name="Molpeceres G."/>
            <person name="Ruiz-Duenas F.J."/>
            <person name="Serrano A."/>
            <person name="Henrissat B."/>
            <person name="Drula E."/>
            <person name="Hughes K.W."/>
            <person name="Mata J.L."/>
            <person name="Ishikawa N.K."/>
            <person name="Vargas-Isla R."/>
            <person name="Ushijima S."/>
            <person name="Smith C.A."/>
            <person name="Ahrendt S."/>
            <person name="Andreopoulos W."/>
            <person name="He G."/>
            <person name="Labutti K."/>
            <person name="Lipzen A."/>
            <person name="Ng V."/>
            <person name="Sandor L."/>
            <person name="Barry K."/>
            <person name="Martinez A.T."/>
            <person name="Xiao Y."/>
            <person name="Gibbons J.G."/>
            <person name="Terashima K."/>
            <person name="Hibbett D.S."/>
            <person name="Grigoriev I.V."/>
        </authorList>
    </citation>
    <scope>NUCLEOTIDE SEQUENCE</scope>
    <source>
        <strain evidence="2">Sp2 HRB7682 ss15</strain>
    </source>
</reference>
<dbReference type="EMBL" id="JANVFS010000014">
    <property type="protein sequence ID" value="KAJ4481401.1"/>
    <property type="molecule type" value="Genomic_DNA"/>
</dbReference>
<reference evidence="2" key="2">
    <citation type="journal article" date="2023" name="Proc. Natl. Acad. Sci. U.S.A.">
        <title>A global phylogenomic analysis of the shiitake genus Lentinula.</title>
        <authorList>
            <person name="Sierra-Patev S."/>
            <person name="Min B."/>
            <person name="Naranjo-Ortiz M."/>
            <person name="Looney B."/>
            <person name="Konkel Z."/>
            <person name="Slot J.C."/>
            <person name="Sakamoto Y."/>
            <person name="Steenwyk J.L."/>
            <person name="Rokas A."/>
            <person name="Carro J."/>
            <person name="Camarero S."/>
            <person name="Ferreira P."/>
            <person name="Molpeceres G."/>
            <person name="Ruiz-Duenas F.J."/>
            <person name="Serrano A."/>
            <person name="Henrissat B."/>
            <person name="Drula E."/>
            <person name="Hughes K.W."/>
            <person name="Mata J.L."/>
            <person name="Ishikawa N.K."/>
            <person name="Vargas-Isla R."/>
            <person name="Ushijima S."/>
            <person name="Smith C.A."/>
            <person name="Donoghue J."/>
            <person name="Ahrendt S."/>
            <person name="Andreopoulos W."/>
            <person name="He G."/>
            <person name="LaButti K."/>
            <person name="Lipzen A."/>
            <person name="Ng V."/>
            <person name="Riley R."/>
            <person name="Sandor L."/>
            <person name="Barry K."/>
            <person name="Martinez A.T."/>
            <person name="Xiao Y."/>
            <person name="Gibbons J.G."/>
            <person name="Terashima K."/>
            <person name="Grigoriev I.V."/>
            <person name="Hibbett D."/>
        </authorList>
    </citation>
    <scope>NUCLEOTIDE SEQUENCE</scope>
    <source>
        <strain evidence="2">Sp2 HRB7682 ss15</strain>
    </source>
</reference>
<feature type="compositionally biased region" description="Acidic residues" evidence="1">
    <location>
        <begin position="451"/>
        <end position="460"/>
    </location>
</feature>
<evidence type="ECO:0000256" key="1">
    <source>
        <dbReference type="SAM" id="MobiDB-lite"/>
    </source>
</evidence>
<organism evidence="2 3">
    <name type="scientific">Lentinula lateritia</name>
    <dbReference type="NCBI Taxonomy" id="40482"/>
    <lineage>
        <taxon>Eukaryota</taxon>
        <taxon>Fungi</taxon>
        <taxon>Dikarya</taxon>
        <taxon>Basidiomycota</taxon>
        <taxon>Agaricomycotina</taxon>
        <taxon>Agaricomycetes</taxon>
        <taxon>Agaricomycetidae</taxon>
        <taxon>Agaricales</taxon>
        <taxon>Marasmiineae</taxon>
        <taxon>Omphalotaceae</taxon>
        <taxon>Lentinula</taxon>
    </lineage>
</organism>
<feature type="compositionally biased region" description="Low complexity" evidence="1">
    <location>
        <begin position="463"/>
        <end position="475"/>
    </location>
</feature>